<dbReference type="Pfam" id="PF01753">
    <property type="entry name" value="zf-MYND"/>
    <property type="match status" value="1"/>
</dbReference>
<keyword evidence="1" id="KW-0479">Metal-binding</keyword>
<dbReference type="SUPFAM" id="SSF144232">
    <property type="entry name" value="HIT/MYND zinc finger-like"/>
    <property type="match status" value="1"/>
</dbReference>
<organism evidence="6 7">
    <name type="scientific">Gymnopus androsaceus JB14</name>
    <dbReference type="NCBI Taxonomy" id="1447944"/>
    <lineage>
        <taxon>Eukaryota</taxon>
        <taxon>Fungi</taxon>
        <taxon>Dikarya</taxon>
        <taxon>Basidiomycota</taxon>
        <taxon>Agaricomycotina</taxon>
        <taxon>Agaricomycetes</taxon>
        <taxon>Agaricomycetidae</taxon>
        <taxon>Agaricales</taxon>
        <taxon>Marasmiineae</taxon>
        <taxon>Omphalotaceae</taxon>
        <taxon>Gymnopus</taxon>
    </lineage>
</organism>
<dbReference type="GO" id="GO:0008270">
    <property type="term" value="F:zinc ion binding"/>
    <property type="evidence" value="ECO:0007669"/>
    <property type="project" value="UniProtKB-KW"/>
</dbReference>
<evidence type="ECO:0000313" key="7">
    <source>
        <dbReference type="Proteomes" id="UP000799118"/>
    </source>
</evidence>
<accession>A0A6A4II53</accession>
<gene>
    <name evidence="6" type="ORF">BT96DRAFT_1013444</name>
</gene>
<keyword evidence="2 4" id="KW-0863">Zinc-finger</keyword>
<evidence type="ECO:0000256" key="2">
    <source>
        <dbReference type="ARBA" id="ARBA00022771"/>
    </source>
</evidence>
<dbReference type="AlphaFoldDB" id="A0A6A4II53"/>
<dbReference type="OrthoDB" id="341421at2759"/>
<dbReference type="PROSITE" id="PS50865">
    <property type="entry name" value="ZF_MYND_2"/>
    <property type="match status" value="1"/>
</dbReference>
<evidence type="ECO:0000256" key="1">
    <source>
        <dbReference type="ARBA" id="ARBA00022723"/>
    </source>
</evidence>
<protein>
    <recommendedName>
        <fullName evidence="5">MYND-type domain-containing protein</fullName>
    </recommendedName>
</protein>
<dbReference type="Gene3D" id="6.10.140.2220">
    <property type="match status" value="1"/>
</dbReference>
<reference evidence="6" key="1">
    <citation type="journal article" date="2019" name="Environ. Microbiol.">
        <title>Fungal ecological strategies reflected in gene transcription - a case study of two litter decomposers.</title>
        <authorList>
            <person name="Barbi F."/>
            <person name="Kohler A."/>
            <person name="Barry K."/>
            <person name="Baskaran P."/>
            <person name="Daum C."/>
            <person name="Fauchery L."/>
            <person name="Ihrmark K."/>
            <person name="Kuo A."/>
            <person name="LaButti K."/>
            <person name="Lipzen A."/>
            <person name="Morin E."/>
            <person name="Grigoriev I.V."/>
            <person name="Henrissat B."/>
            <person name="Lindahl B."/>
            <person name="Martin F."/>
        </authorList>
    </citation>
    <scope>NUCLEOTIDE SEQUENCE</scope>
    <source>
        <strain evidence="6">JB14</strain>
    </source>
</reference>
<feature type="domain" description="MYND-type" evidence="5">
    <location>
        <begin position="474"/>
        <end position="522"/>
    </location>
</feature>
<dbReference type="InterPro" id="IPR002893">
    <property type="entry name" value="Znf_MYND"/>
</dbReference>
<keyword evidence="7" id="KW-1185">Reference proteome</keyword>
<evidence type="ECO:0000256" key="3">
    <source>
        <dbReference type="ARBA" id="ARBA00022833"/>
    </source>
</evidence>
<proteinExistence type="predicted"/>
<keyword evidence="3" id="KW-0862">Zinc</keyword>
<evidence type="ECO:0000259" key="5">
    <source>
        <dbReference type="PROSITE" id="PS50865"/>
    </source>
</evidence>
<evidence type="ECO:0000256" key="4">
    <source>
        <dbReference type="PROSITE-ProRule" id="PRU00134"/>
    </source>
</evidence>
<name>A0A6A4II53_9AGAR</name>
<dbReference type="EMBL" id="ML769391">
    <property type="protein sequence ID" value="KAE9408364.1"/>
    <property type="molecule type" value="Genomic_DNA"/>
</dbReference>
<sequence length="680" mass="77004">MNASHPRHPRAYAMLRGAAMGSTSAAASAIVHLAQYATRENVVDILSVIHHHFKIDPADCAIHDWPSPPELIIAVHCLEGINEIQNSDVFKDIQDSDTVTGKQFRLAMERLWPDIWRWIEALIILCVRNDNPLVRKLMGKDWEDMQEWRTQILNILMQLTSVFMEKHDSFLPSMLSIDGFTECMVEAWLYVFQHNLESLSRVCSAMVYCLQSELIRSCGKRFTSWFEAYEPNQGIGLLVNHVKSAVQKNKIYESGVVESVLQALLVFTSCAVGSTKLRRELLQMDGLGVMFRVIARFGRPSFAVSFSNREVFTTATTIMVCIQYFRVLIEHGSIVWVKNALDNGILLSILRVQHFIDNSFEAGGLDESSLNAVEILEATLYIALLCFRPFMLYPSVLRRISRAVKSVEILGLLKKYDVQVNFAEMSKLLERCGIVETQTKTIGAAWALLCSEVKANEAFLHCGGEDYTHRLCASVSCPHKRSATSFTLLRCSGCQQIYYCSRSCQIIDWQRKPEHLSHKVVCAQIIHDRRACTGLPANDVDLFAASKIALTRTMMDQKDPVRRLIRKFNLSRSQSEDERPDELATYCSLVTVRLDGREYPLKARVLSFLEVLSLYPEEEEQKEALLSGALSSLPSGWVDAFKTAREKDLTLIYTLLPNLSLSRTVVVGPWNARTGTRERD</sequence>
<dbReference type="Proteomes" id="UP000799118">
    <property type="component" value="Unassembled WGS sequence"/>
</dbReference>
<evidence type="ECO:0000313" key="6">
    <source>
        <dbReference type="EMBL" id="KAE9408364.1"/>
    </source>
</evidence>